<evidence type="ECO:0000313" key="10">
    <source>
        <dbReference type="Proteomes" id="UP000029278"/>
    </source>
</evidence>
<dbReference type="PANTHER" id="PTHR43663">
    <property type="entry name" value="CHROMATE TRANSPORT PROTEIN-RELATED"/>
    <property type="match status" value="1"/>
</dbReference>
<protein>
    <submittedName>
        <fullName evidence="8 9">Chromate transporter</fullName>
    </submittedName>
</protein>
<reference evidence="8 10" key="1">
    <citation type="submission" date="2014-04" db="EMBL/GenBank/DDBJ databases">
        <authorList>
            <person name="Bishop-Lilly K.A."/>
            <person name="Broomall S.M."/>
            <person name="Chain P.S."/>
            <person name="Chertkov O."/>
            <person name="Coyne S.R."/>
            <person name="Daligault H.E."/>
            <person name="Davenport K.W."/>
            <person name="Erkkila T."/>
            <person name="Frey K.G."/>
            <person name="Gibbons H.S."/>
            <person name="Gu W."/>
            <person name="Jaissle J."/>
            <person name="Johnson S.L."/>
            <person name="Koroleva G.I."/>
            <person name="Ladner J.T."/>
            <person name="Lo C.-C."/>
            <person name="Minogue T.D."/>
            <person name="Munk C."/>
            <person name="Palacios G.F."/>
            <person name="Redden C.L."/>
            <person name="Rosenzweig C.N."/>
            <person name="Scholz M.B."/>
            <person name="Teshima H."/>
            <person name="Xu Y."/>
        </authorList>
    </citation>
    <scope>NUCLEOTIDE SEQUENCE [LARGE SCALE GENOMIC DNA]</scope>
    <source>
        <strain evidence="8 10">8244</strain>
    </source>
</reference>
<dbReference type="AlphaFoldDB" id="A0A090ZWP6"/>
<dbReference type="GO" id="GO:0015109">
    <property type="term" value="F:chromate transmembrane transporter activity"/>
    <property type="evidence" value="ECO:0007669"/>
    <property type="project" value="InterPro"/>
</dbReference>
<dbReference type="RefSeq" id="WP_036623954.1">
    <property type="nucleotide sequence ID" value="NZ_BGML01000001.1"/>
</dbReference>
<keyword evidence="6 7" id="KW-0472">Membrane</keyword>
<evidence type="ECO:0000256" key="4">
    <source>
        <dbReference type="ARBA" id="ARBA00022692"/>
    </source>
</evidence>
<name>A0A090ZWP6_PAEMA</name>
<evidence type="ECO:0000313" key="9">
    <source>
        <dbReference type="EMBL" id="MUG26626.1"/>
    </source>
</evidence>
<comment type="caution">
    <text evidence="8">The sequence shown here is derived from an EMBL/GenBank/DDBJ whole genome shotgun (WGS) entry which is preliminary data.</text>
</comment>
<keyword evidence="5 7" id="KW-1133">Transmembrane helix</keyword>
<dbReference type="GeneID" id="77007982"/>
<dbReference type="Proteomes" id="UP000442469">
    <property type="component" value="Unassembled WGS sequence"/>
</dbReference>
<dbReference type="PATRIC" id="fig|44252.3.peg.3033"/>
<evidence type="ECO:0000256" key="5">
    <source>
        <dbReference type="ARBA" id="ARBA00022989"/>
    </source>
</evidence>
<feature type="transmembrane region" description="Helical" evidence="7">
    <location>
        <begin position="71"/>
        <end position="97"/>
    </location>
</feature>
<sequence>MLWQLFLVFIKVGLISFGGGYAVMTLIQREVAAMGWVDAGEFQEIVALAGMAPGSIATNAATLIGYSQAGIWGAIVATIGIILPSLIIVILLTAFFLRLQSNDWVKSSFYGLRPIVTGLIIYAAIHFGLSGRSEPLLSWSMAGTLLIIAGSLALVTKYKVHPFAVILLSAVAGIVLF</sequence>
<dbReference type="OrthoDB" id="9027281at2"/>
<organism evidence="8 10">
    <name type="scientific">Paenibacillus macerans</name>
    <name type="common">Bacillus macerans</name>
    <dbReference type="NCBI Taxonomy" id="44252"/>
    <lineage>
        <taxon>Bacteria</taxon>
        <taxon>Bacillati</taxon>
        <taxon>Bacillota</taxon>
        <taxon>Bacilli</taxon>
        <taxon>Bacillales</taxon>
        <taxon>Paenibacillaceae</taxon>
        <taxon>Paenibacillus</taxon>
    </lineage>
</organism>
<evidence type="ECO:0000256" key="2">
    <source>
        <dbReference type="ARBA" id="ARBA00005262"/>
    </source>
</evidence>
<comment type="subcellular location">
    <subcellularLocation>
        <location evidence="1">Cell membrane</location>
        <topology evidence="1">Multi-pass membrane protein</topology>
    </subcellularLocation>
</comment>
<dbReference type="PANTHER" id="PTHR43663:SF1">
    <property type="entry name" value="CHROMATE TRANSPORTER"/>
    <property type="match status" value="1"/>
</dbReference>
<evidence type="ECO:0000256" key="3">
    <source>
        <dbReference type="ARBA" id="ARBA00022475"/>
    </source>
</evidence>
<evidence type="ECO:0000313" key="11">
    <source>
        <dbReference type="Proteomes" id="UP000442469"/>
    </source>
</evidence>
<reference evidence="9 11" key="2">
    <citation type="submission" date="2019-11" db="EMBL/GenBank/DDBJ databases">
        <title>Draft genome sequences of five Paenibacillus species of dairy origin.</title>
        <authorList>
            <person name="Olajide A.M."/>
            <person name="Chen S."/>
            <person name="Lapointe G."/>
        </authorList>
    </citation>
    <scope>NUCLEOTIDE SEQUENCE [LARGE SCALE GENOMIC DNA]</scope>
    <source>
        <strain evidence="9 11">3CT49</strain>
    </source>
</reference>
<keyword evidence="4 7" id="KW-0812">Transmembrane</keyword>
<evidence type="ECO:0000313" key="8">
    <source>
        <dbReference type="EMBL" id="KFN08546.1"/>
    </source>
</evidence>
<dbReference type="EMBL" id="JMQA01000028">
    <property type="protein sequence ID" value="KFN08546.1"/>
    <property type="molecule type" value="Genomic_DNA"/>
</dbReference>
<keyword evidence="3" id="KW-1003">Cell membrane</keyword>
<feature type="transmembrane region" description="Helical" evidence="7">
    <location>
        <begin position="136"/>
        <end position="155"/>
    </location>
</feature>
<evidence type="ECO:0000256" key="6">
    <source>
        <dbReference type="ARBA" id="ARBA00023136"/>
    </source>
</evidence>
<evidence type="ECO:0000256" key="1">
    <source>
        <dbReference type="ARBA" id="ARBA00004651"/>
    </source>
</evidence>
<dbReference type="InterPro" id="IPR052518">
    <property type="entry name" value="CHR_Transporter"/>
</dbReference>
<dbReference type="HOGENOM" id="CLU_018106_1_2_9"/>
<evidence type="ECO:0000256" key="7">
    <source>
        <dbReference type="SAM" id="Phobius"/>
    </source>
</evidence>
<dbReference type="GO" id="GO:0005886">
    <property type="term" value="C:plasma membrane"/>
    <property type="evidence" value="ECO:0007669"/>
    <property type="project" value="UniProtKB-SubCell"/>
</dbReference>
<comment type="similarity">
    <text evidence="2">Belongs to the chromate ion transporter (CHR) (TC 2.A.51) family.</text>
</comment>
<dbReference type="EMBL" id="WNZZ01000050">
    <property type="protein sequence ID" value="MUG26626.1"/>
    <property type="molecule type" value="Genomic_DNA"/>
</dbReference>
<accession>A0A090ZWP6</accession>
<feature type="transmembrane region" description="Helical" evidence="7">
    <location>
        <begin position="109"/>
        <end position="130"/>
    </location>
</feature>
<dbReference type="Proteomes" id="UP000029278">
    <property type="component" value="Unassembled WGS sequence"/>
</dbReference>
<dbReference type="InterPro" id="IPR003370">
    <property type="entry name" value="Chromate_transpt"/>
</dbReference>
<feature type="transmembrane region" description="Helical" evidence="7">
    <location>
        <begin position="6"/>
        <end position="24"/>
    </location>
</feature>
<keyword evidence="10" id="KW-1185">Reference proteome</keyword>
<gene>
    <name evidence="8" type="ORF">DJ90_5026</name>
    <name evidence="9" type="ORF">GNQ08_30380</name>
</gene>
<proteinExistence type="inferred from homology"/>
<dbReference type="STRING" id="44252.DJ90_5026"/>
<dbReference type="Pfam" id="PF02417">
    <property type="entry name" value="Chromate_transp"/>
    <property type="match status" value="1"/>
</dbReference>